<dbReference type="InParanoid" id="A0A177CYC0"/>
<reference evidence="3 4" key="1">
    <citation type="submission" date="2016-05" db="EMBL/GenBank/DDBJ databases">
        <title>Comparative analysis of secretome profiles of manganese(II)-oxidizing ascomycete fungi.</title>
        <authorList>
            <consortium name="DOE Joint Genome Institute"/>
            <person name="Zeiner C.A."/>
            <person name="Purvine S.O."/>
            <person name="Zink E.M."/>
            <person name="Wu S."/>
            <person name="Pasa-Tolic L."/>
            <person name="Chaput D.L."/>
            <person name="Haridas S."/>
            <person name="Grigoriev I.V."/>
            <person name="Santelli C.M."/>
            <person name="Hansel C.M."/>
        </authorList>
    </citation>
    <scope>NUCLEOTIDE SEQUENCE [LARGE SCALE GENOMIC DNA]</scope>
    <source>
        <strain evidence="3 4">AP3s5-JAC2a</strain>
    </source>
</reference>
<gene>
    <name evidence="3" type="ORF">CC84DRAFT_1133910</name>
</gene>
<keyword evidence="4" id="KW-1185">Reference proteome</keyword>
<evidence type="ECO:0000313" key="3">
    <source>
        <dbReference type="EMBL" id="OAG11827.1"/>
    </source>
</evidence>
<dbReference type="GeneID" id="28759485"/>
<evidence type="ECO:0000256" key="1">
    <source>
        <dbReference type="SAM" id="MobiDB-lite"/>
    </source>
</evidence>
<dbReference type="AlphaFoldDB" id="A0A177CYC0"/>
<keyword evidence="2" id="KW-0812">Transmembrane</keyword>
<dbReference type="EMBL" id="KV441548">
    <property type="protein sequence ID" value="OAG11827.1"/>
    <property type="molecule type" value="Genomic_DNA"/>
</dbReference>
<feature type="transmembrane region" description="Helical" evidence="2">
    <location>
        <begin position="83"/>
        <end position="103"/>
    </location>
</feature>
<dbReference type="Proteomes" id="UP000077069">
    <property type="component" value="Unassembled WGS sequence"/>
</dbReference>
<feature type="region of interest" description="Disordered" evidence="1">
    <location>
        <begin position="624"/>
        <end position="662"/>
    </location>
</feature>
<sequence length="745" mass="83324">MEPTSQEDKQAALPTGIARKPIPINTIPDAAPPKLQSKSSFAPLAYLAFTLLATTVLSWRWILSGTPFLACSLAIGEWNGKRVFPLIPLWAIFMIICVTYVVASTSWVLYWGFAAACYTALSLSCLFQFRFAAKIVRRYLKNILHECHIVQDSISLFDLPALEIDKDTVGLFVVRGLTFSLSTLTATAYGIEVGVKLDDDMELSIQTDKVIVALFRRIQIGDVYANVKGRDEMTFKEVRQFPNERDMSKDTLIARDTPLLKAAYASAKNGFSEIQEELGDAVERPGPDGQLVRKLSPDEEKARIEVDKFTRHILNTSTSHIAQEMLKRTAKERDVDGVLDSDNNLRAAVCAQVHEQPTVMHPPTKSIRLTTLSHNKHPNFKKFLHRLPLLYRLLLNPISYFHPIHIRSVTSAGSGKWFVSLMKDHFFKHYSQSDAEVRRLESRISAWLADANFAVGLTDLFCTAHVPVDTDYDIECKFKIGDLMAHRTLPEAVSLTQVVHLGGADATFVLPSYLLPHHEHLFPPILTDFDEMRMEQEIEEMAGTPQAVRMKKDLERRRKDETCMKIAVHGHLPALFDQELLNFVAATVKATKVIEVEKGHEELVLKRAETDKLEMEVRRVDSIASESVTSDQTSMSSNESDAATTGSQASVPASTQSTASNRNAAWKAGMAKTFKGMNTKIQDGWRKAGIQTVNVVANDRWIASIVGKIMRKMEKAQGDVGYSGLIAMPMTEYRQKAESESKLLP</sequence>
<protein>
    <submittedName>
        <fullName evidence="3">Uncharacterized protein</fullName>
    </submittedName>
</protein>
<keyword evidence="2" id="KW-1133">Transmembrane helix</keyword>
<name>A0A177CYC0_9PLEO</name>
<proteinExistence type="predicted"/>
<organism evidence="3 4">
    <name type="scientific">Paraphaeosphaeria sporulosa</name>
    <dbReference type="NCBI Taxonomy" id="1460663"/>
    <lineage>
        <taxon>Eukaryota</taxon>
        <taxon>Fungi</taxon>
        <taxon>Dikarya</taxon>
        <taxon>Ascomycota</taxon>
        <taxon>Pezizomycotina</taxon>
        <taxon>Dothideomycetes</taxon>
        <taxon>Pleosporomycetidae</taxon>
        <taxon>Pleosporales</taxon>
        <taxon>Massarineae</taxon>
        <taxon>Didymosphaeriaceae</taxon>
        <taxon>Paraphaeosphaeria</taxon>
    </lineage>
</organism>
<evidence type="ECO:0000256" key="2">
    <source>
        <dbReference type="SAM" id="Phobius"/>
    </source>
</evidence>
<feature type="transmembrane region" description="Helical" evidence="2">
    <location>
        <begin position="109"/>
        <end position="129"/>
    </location>
</feature>
<accession>A0A177CYC0</accession>
<feature type="transmembrane region" description="Helical" evidence="2">
    <location>
        <begin position="44"/>
        <end position="63"/>
    </location>
</feature>
<dbReference type="RefSeq" id="XP_018042192.1">
    <property type="nucleotide sequence ID" value="XM_018175999.1"/>
</dbReference>
<dbReference type="STRING" id="1460663.A0A177CYC0"/>
<keyword evidence="2" id="KW-0472">Membrane</keyword>
<dbReference type="OrthoDB" id="5372451at2759"/>
<evidence type="ECO:0000313" key="4">
    <source>
        <dbReference type="Proteomes" id="UP000077069"/>
    </source>
</evidence>